<feature type="domain" description="Cyclin-like" evidence="7">
    <location>
        <begin position="199"/>
        <end position="287"/>
    </location>
</feature>
<evidence type="ECO:0000256" key="6">
    <source>
        <dbReference type="SAM" id="MobiDB-lite"/>
    </source>
</evidence>
<keyword evidence="2" id="KW-0132">Cell division</keyword>
<dbReference type="CDD" id="cd20544">
    <property type="entry name" value="CYCLIN_AtCycD-like_rpt2"/>
    <property type="match status" value="1"/>
</dbReference>
<comment type="similarity">
    <text evidence="1">Belongs to the cyclin family. Cyclin D subfamily.</text>
</comment>
<evidence type="ECO:0000256" key="3">
    <source>
        <dbReference type="ARBA" id="ARBA00023127"/>
    </source>
</evidence>
<dbReference type="InterPro" id="IPR039361">
    <property type="entry name" value="Cyclin"/>
</dbReference>
<dbReference type="InterPro" id="IPR004367">
    <property type="entry name" value="Cyclin_C-dom"/>
</dbReference>
<keyword evidence="10" id="KW-1185">Reference proteome</keyword>
<dbReference type="Gene3D" id="1.10.472.10">
    <property type="entry name" value="Cyclin-like"/>
    <property type="match status" value="2"/>
</dbReference>
<proteinExistence type="inferred from homology"/>
<accession>A0A8J5KSY5</accession>
<name>A0A8J5KSY5_ZINOF</name>
<evidence type="ECO:0000259" key="8">
    <source>
        <dbReference type="SMART" id="SM01332"/>
    </source>
</evidence>
<dbReference type="InterPro" id="IPR036915">
    <property type="entry name" value="Cyclin-like_sf"/>
</dbReference>
<dbReference type="AlphaFoldDB" id="A0A8J5KSY5"/>
<dbReference type="FunFam" id="1.10.472.10:FF:000034">
    <property type="entry name" value="D2/4-type cyclin"/>
    <property type="match status" value="1"/>
</dbReference>
<dbReference type="PROSITE" id="PS00292">
    <property type="entry name" value="CYCLINS"/>
    <property type="match status" value="1"/>
</dbReference>
<dbReference type="InterPro" id="IPR006671">
    <property type="entry name" value="Cyclin_N"/>
</dbReference>
<dbReference type="SMART" id="SM00385">
    <property type="entry name" value="CYCLIN"/>
    <property type="match status" value="1"/>
</dbReference>
<feature type="region of interest" description="Disordered" evidence="6">
    <location>
        <begin position="430"/>
        <end position="451"/>
    </location>
</feature>
<dbReference type="InterPro" id="IPR013763">
    <property type="entry name" value="Cyclin-like_dom"/>
</dbReference>
<evidence type="ECO:0000256" key="1">
    <source>
        <dbReference type="ARBA" id="ARBA00009065"/>
    </source>
</evidence>
<dbReference type="Proteomes" id="UP000734854">
    <property type="component" value="Unassembled WGS sequence"/>
</dbReference>
<dbReference type="PANTHER" id="PTHR10177">
    <property type="entry name" value="CYCLINS"/>
    <property type="match status" value="1"/>
</dbReference>
<dbReference type="SUPFAM" id="SSF47954">
    <property type="entry name" value="Cyclin-like"/>
    <property type="match status" value="2"/>
</dbReference>
<protein>
    <recommendedName>
        <fullName evidence="11">Cyclin N-terminal domain-containing protein</fullName>
    </recommendedName>
</protein>
<evidence type="ECO:0000313" key="10">
    <source>
        <dbReference type="Proteomes" id="UP000734854"/>
    </source>
</evidence>
<evidence type="ECO:0008006" key="11">
    <source>
        <dbReference type="Google" id="ProtNLM"/>
    </source>
</evidence>
<dbReference type="SMART" id="SM01332">
    <property type="entry name" value="Cyclin_C"/>
    <property type="match status" value="1"/>
</dbReference>
<dbReference type="FunFam" id="1.10.472.10:FF:000040">
    <property type="entry name" value="D6-type cyclin"/>
    <property type="match status" value="1"/>
</dbReference>
<comment type="caution">
    <text evidence="9">The sequence shown here is derived from an EMBL/GenBank/DDBJ whole genome shotgun (WGS) entry which is preliminary data.</text>
</comment>
<dbReference type="EMBL" id="JACMSC010000015">
    <property type="protein sequence ID" value="KAG6488120.1"/>
    <property type="molecule type" value="Genomic_DNA"/>
</dbReference>
<evidence type="ECO:0000256" key="4">
    <source>
        <dbReference type="ARBA" id="ARBA00023306"/>
    </source>
</evidence>
<gene>
    <name evidence="9" type="ORF">ZIOFF_056878</name>
</gene>
<feature type="domain" description="Cyclin C-terminal" evidence="8">
    <location>
        <begin position="296"/>
        <end position="420"/>
    </location>
</feature>
<organism evidence="9 10">
    <name type="scientific">Zingiber officinale</name>
    <name type="common">Ginger</name>
    <name type="synonym">Amomum zingiber</name>
    <dbReference type="NCBI Taxonomy" id="94328"/>
    <lineage>
        <taxon>Eukaryota</taxon>
        <taxon>Viridiplantae</taxon>
        <taxon>Streptophyta</taxon>
        <taxon>Embryophyta</taxon>
        <taxon>Tracheophyta</taxon>
        <taxon>Spermatophyta</taxon>
        <taxon>Magnoliopsida</taxon>
        <taxon>Liliopsida</taxon>
        <taxon>Zingiberales</taxon>
        <taxon>Zingiberaceae</taxon>
        <taxon>Zingiber</taxon>
    </lineage>
</organism>
<dbReference type="CDD" id="cd20543">
    <property type="entry name" value="CYCLIN_AtCycD-like_rpt1"/>
    <property type="match status" value="1"/>
</dbReference>
<reference evidence="9 10" key="1">
    <citation type="submission" date="2020-08" db="EMBL/GenBank/DDBJ databases">
        <title>Plant Genome Project.</title>
        <authorList>
            <person name="Zhang R.-G."/>
        </authorList>
    </citation>
    <scope>NUCLEOTIDE SEQUENCE [LARGE SCALE GENOMIC DNA]</scope>
    <source>
        <tissue evidence="9">Rhizome</tissue>
    </source>
</reference>
<dbReference type="Pfam" id="PF02984">
    <property type="entry name" value="Cyclin_C"/>
    <property type="match status" value="1"/>
</dbReference>
<dbReference type="InterPro" id="IPR048258">
    <property type="entry name" value="Cyclins_cyclin-box"/>
</dbReference>
<evidence type="ECO:0000313" key="9">
    <source>
        <dbReference type="EMBL" id="KAG6488120.1"/>
    </source>
</evidence>
<evidence type="ECO:0000256" key="2">
    <source>
        <dbReference type="ARBA" id="ARBA00022618"/>
    </source>
</evidence>
<evidence type="ECO:0000256" key="5">
    <source>
        <dbReference type="RuleBase" id="RU000383"/>
    </source>
</evidence>
<sequence>MVNQRSVDFWGLGTIMLGRLWFSLTAHVNAQLVNTRTGSGPKPARVRPSFPCYSTNVQVLYKNLLVSPRHVVLPHCFYIQRGPSEEKQKKDSTFHLASMGVSYKYASSFLLCTEDSNSVLGLGEEEQKFQGKPPKRNLCRSPDERFDFYGEMWRDFSLPSEECIALLIERESQHLLPGDYAERLLGGQLDLALRSDAIDWIQKVHAHYNFGPLSAYLSVNYLDRFFSSYEFSTDKAWMTQLVSVACLSLAAKAEEMEVPSSLDLQVGEAKYIFEARTIQRMELLVLSTLNWRMHVVTPFSFIDYFLYKLNDDKCPDSSIVSSSMDLILGIVKGIDFLGFKPSEIAAAVALSALETYHTLDINNTLACWIHVDKEKVLRCHEVIQEMNLMKNRAFSNKTPSVSAVPKSPAGVLDVASVSYESDDSTVSSLGIHPHATSSTAKKMKLNRSISS</sequence>
<keyword evidence="4" id="KW-0131">Cell cycle</keyword>
<dbReference type="GO" id="GO:0051301">
    <property type="term" value="P:cell division"/>
    <property type="evidence" value="ECO:0007669"/>
    <property type="project" value="UniProtKB-KW"/>
</dbReference>
<dbReference type="Pfam" id="PF00134">
    <property type="entry name" value="Cyclin_N"/>
    <property type="match status" value="1"/>
</dbReference>
<evidence type="ECO:0000259" key="7">
    <source>
        <dbReference type="SMART" id="SM00385"/>
    </source>
</evidence>
<keyword evidence="3 5" id="KW-0195">Cyclin</keyword>